<reference evidence="5" key="1">
    <citation type="submission" date="2018-09" db="EMBL/GenBank/DDBJ databases">
        <title>Acidovorax cavernicola nov. sp. isolated from Gruta de las Maravillas (Aracena, Spain).</title>
        <authorList>
            <person name="Jurado V."/>
            <person name="Gutierrez-Patricio S."/>
            <person name="Gonzalez-Pimentel J.L."/>
            <person name="Miller A.Z."/>
            <person name="Laiz L."/>
            <person name="Saiz-Jimenez C."/>
        </authorList>
    </citation>
    <scope>NUCLEOTIDE SEQUENCE [LARGE SCALE GENOMIC DNA]</scope>
    <source>
        <strain evidence="5">1011MAR3C25</strain>
    </source>
</reference>
<organism evidence="4 5">
    <name type="scientific">Paracoccus onubensis</name>
    <dbReference type="NCBI Taxonomy" id="1675788"/>
    <lineage>
        <taxon>Bacteria</taxon>
        <taxon>Pseudomonadati</taxon>
        <taxon>Pseudomonadota</taxon>
        <taxon>Alphaproteobacteria</taxon>
        <taxon>Rhodobacterales</taxon>
        <taxon>Paracoccaceae</taxon>
        <taxon>Paracoccus</taxon>
    </lineage>
</organism>
<dbReference type="Proteomes" id="UP000284202">
    <property type="component" value="Unassembled WGS sequence"/>
</dbReference>
<evidence type="ECO:0000256" key="1">
    <source>
        <dbReference type="SAM" id="MobiDB-lite"/>
    </source>
</evidence>
<dbReference type="AlphaFoldDB" id="A0A418T8G5"/>
<dbReference type="OrthoDB" id="9764015at2"/>
<sequence>MSIFDILGGEFIEVIEWVDDSRNTMVWRFDTVGRAIKYGAKLTVREGQTAVFIHEGQLADVFTPGLYMLETNNMPVMTRLQHWDHGFRSPFKSEIYFVNTTRFNEMKWGTKNPIMARDPEFGPVRLRAFGTYSMRVTDPARFMTEIVGTDGEFTSDEISFQIRNVIVQEFSRMIAGSGIPVLDMAANTADLGKLVADAIKPVIDEYGLSIPEFYIENISLPQEVEKVLDKRTSMGIIGDLSRYREYAASEAMLNASNNPGGAGAGMGAAMGAAMGMGMAAGGPWGQGQGQQQVPAQNAAGAAPPPLPGQQDAQWHVAIDGQARGPFGQSQLQQMVTDGSLTRETLVWAQGRDGWTAAGEISELSRLFSDIPPPLPD</sequence>
<dbReference type="EMBL" id="QZCG01000001">
    <property type="protein sequence ID" value="RJE89511.1"/>
    <property type="molecule type" value="Genomic_DNA"/>
</dbReference>
<proteinExistence type="predicted"/>
<keyword evidence="5" id="KW-1185">Reference proteome</keyword>
<evidence type="ECO:0000313" key="4">
    <source>
        <dbReference type="EMBL" id="RJE89511.1"/>
    </source>
</evidence>
<dbReference type="InterPro" id="IPR033880">
    <property type="entry name" value="SPFH_YdjI"/>
</dbReference>
<evidence type="ECO:0000259" key="3">
    <source>
        <dbReference type="Pfam" id="PF14237"/>
    </source>
</evidence>
<comment type="caution">
    <text evidence="4">The sequence shown here is derived from an EMBL/GenBank/DDBJ whole genome shotgun (WGS) entry which is preliminary data.</text>
</comment>
<name>A0A418T8G5_9RHOB</name>
<feature type="domain" description="GYF" evidence="3">
    <location>
        <begin position="314"/>
        <end position="363"/>
    </location>
</feature>
<dbReference type="PANTHER" id="PTHR37826">
    <property type="entry name" value="FLOTILLIN BAND_7_5 DOMAIN PROTEIN"/>
    <property type="match status" value="1"/>
</dbReference>
<dbReference type="Gene3D" id="3.30.479.30">
    <property type="entry name" value="Band 7 domain"/>
    <property type="match status" value="1"/>
</dbReference>
<dbReference type="InterPro" id="IPR036013">
    <property type="entry name" value="Band_7/SPFH_dom_sf"/>
</dbReference>
<dbReference type="CDD" id="cd03408">
    <property type="entry name" value="SPFH_like_u1"/>
    <property type="match status" value="1"/>
</dbReference>
<feature type="domain" description="SPFH" evidence="2">
    <location>
        <begin position="26"/>
        <end position="236"/>
    </location>
</feature>
<dbReference type="Pfam" id="PF14237">
    <property type="entry name" value="GYF_2"/>
    <property type="match status" value="1"/>
</dbReference>
<evidence type="ECO:0000259" key="2">
    <source>
        <dbReference type="Pfam" id="PF13421"/>
    </source>
</evidence>
<dbReference type="Pfam" id="PF13421">
    <property type="entry name" value="Band_7_1"/>
    <property type="match status" value="1"/>
</dbReference>
<dbReference type="PANTHER" id="PTHR37826:SF2">
    <property type="entry name" value="ZINC-RIBBON DOMAIN-CONTAINING PROTEIN"/>
    <property type="match status" value="1"/>
</dbReference>
<protein>
    <submittedName>
        <fullName evidence="4">SPFH domain-containing protein</fullName>
    </submittedName>
</protein>
<feature type="region of interest" description="Disordered" evidence="1">
    <location>
        <begin position="282"/>
        <end position="310"/>
    </location>
</feature>
<evidence type="ECO:0000313" key="5">
    <source>
        <dbReference type="Proteomes" id="UP000284202"/>
    </source>
</evidence>
<dbReference type="RefSeq" id="WP_119745521.1">
    <property type="nucleotide sequence ID" value="NZ_QZCG01000001.1"/>
</dbReference>
<feature type="compositionally biased region" description="Low complexity" evidence="1">
    <location>
        <begin position="289"/>
        <end position="301"/>
    </location>
</feature>
<gene>
    <name evidence="4" type="ORF">D3P04_02495</name>
</gene>
<dbReference type="SUPFAM" id="SSF117892">
    <property type="entry name" value="Band 7/SPFH domain"/>
    <property type="match status" value="1"/>
</dbReference>
<dbReference type="InterPro" id="IPR025640">
    <property type="entry name" value="GYF_2"/>
</dbReference>
<accession>A0A418T8G5</accession>